<name>A0AAE4NT40_9EURY</name>
<keyword evidence="3" id="KW-1003">Cell membrane</keyword>
<dbReference type="InterPro" id="IPR004869">
    <property type="entry name" value="MMPL_dom"/>
</dbReference>
<feature type="transmembrane region" description="Helical" evidence="7">
    <location>
        <begin position="1216"/>
        <end position="1237"/>
    </location>
</feature>
<comment type="subcellular location">
    <subcellularLocation>
        <location evidence="1">Cell membrane</location>
        <topology evidence="1">Multi-pass membrane protein</topology>
    </subcellularLocation>
</comment>
<evidence type="ECO:0000256" key="2">
    <source>
        <dbReference type="ARBA" id="ARBA00010157"/>
    </source>
</evidence>
<sequence>MAWNEWIAKHAKLVLLAWIVVIVLTSPLAAKLSGVTNYGEEQMVSHNIESIKVQDIISEEFSRARNENLTYLLITNVNVNDEKAREAYYSFKERVEGKYADNVTSYYDALTALWGMTYNLTLNITRMTANVTGLLYQTAVQANGGFGQLLTAVYQLSNTTEMVKNGLIGAARGYLALKQNVTDLYGQTVLLRNALNQTDLAYVTLHRNLTLTAEMLKSLNSTLRGLNQGLYTLNATYGKTYMGVVAVHRAILASGAYERGSLTQAEAQAIASQTGTTPELVYAVFTSVYPAYASGGSQAITDAFLANVTEGIVKAGSPAEQVPLVEAYAKAFYLGVKAFDGKAGSEYTLQGVALEQLGSAVSGIATSALQSLPEVIAQSNQAVEVEGFGRIDAKTFSQLVETAISLGPNPSVEAVENATVEAALSLMGSSSPLSGLPNAREVLKGLLTAGPTKELEKSILLSGMAENLSEGASQFAPAIVDAVLTYDGDATGVLSRNPGILEEATISVLKAMTARMGLSVDEKLLRELYESNGSPEVLDKVALEMLRAGTAEQLSKAGVPNAEVIADVIVKTAAEDPQGIIGDERLEEATVKVVSALSSSMGEKAEFNVSEIVKGLYEGADPRKLAENLFLEGAREQMEKANVSVPNEFKGVFLSLSEAVVKNYPMGEEEIAKLVKETMESFVGSYAKNNPYGIQITFNTSKLVDIAFEFKDRPNEMAEENVRPLAEELFPTVREKAGTYLSMLKSDDNTTMLITFVPRGRPGPGDDTYKYRAENATLVKKIALEEFGKYFPEVDGALGGTAVQTHEMMEYGRKDNSITTRASMITALVVLFILMGMALLATFLPFTGVATSALTALGIAYLLAKGGILNIGSWAQMLTITTALGLGIDYSTYYVHRFREYVAEGYDHEKAVAEALKRAKDAVLASAFTDIIAFASFVLAWEFPIFQQMGIIAPLAVVSVLIASLTFIPAITALIGDKSWFWWPRHIKHASAVDVHERSRIAEWVVRHAKVVLIIALLIATPATYTFVTFKGTHDMSLFLPKDSETLKFMTLSQEKLGAALMSSNYVIIELSGNVSDEDLKLIDEITAHIATMDGVKAVYSPTRPYGEPVSNLTLSAVKALGGDRFISSKGDKVMIQIESRYRATDENAKDLVKALRNYLREVAERNPRIKAGLVGGGAALSMDLTDRINDIFWHRIIPVALVLMFLSLIPTLKGLPAVAATMTTIFLGVMTSIWISTWLFERVFAQQVMWFLPLMVFVVLMGVGIDYNSFYLVKARDEFERRKPDEALIVAAGTMDILVIGLAVVLASTYGALMLSSTWGMRELGFALAAGILLTATMAVYLVGPAFMSLFGEKAWWPLFKNHREAGKE</sequence>
<keyword evidence="10" id="KW-1185">Reference proteome</keyword>
<feature type="transmembrane region" description="Helical" evidence="7">
    <location>
        <begin position="922"/>
        <end position="941"/>
    </location>
</feature>
<keyword evidence="5 7" id="KW-1133">Transmembrane helix</keyword>
<proteinExistence type="inferred from homology"/>
<reference evidence="9 10" key="1">
    <citation type="submission" date="2023-08" db="EMBL/GenBank/DDBJ databases">
        <title>Draft genome sequence of Thermococcus waiotapuensis WT1T, a thermophilic sulphur-dependent archaeon from order Thermococcales.</title>
        <authorList>
            <person name="Manners S.H."/>
            <person name="Carere C.R."/>
            <person name="Dhami M.K."/>
            <person name="Dobson R.C.J."/>
            <person name="Stott M.B."/>
        </authorList>
    </citation>
    <scope>NUCLEOTIDE SEQUENCE [LARGE SCALE GENOMIC DNA]</scope>
    <source>
        <strain evidence="9 10">WT1</strain>
    </source>
</reference>
<dbReference type="GO" id="GO:0005886">
    <property type="term" value="C:plasma membrane"/>
    <property type="evidence" value="ECO:0007669"/>
    <property type="project" value="UniProtKB-SubCell"/>
</dbReference>
<feature type="transmembrane region" description="Helical" evidence="7">
    <location>
        <begin position="1011"/>
        <end position="1030"/>
    </location>
</feature>
<evidence type="ECO:0000256" key="7">
    <source>
        <dbReference type="SAM" id="Phobius"/>
    </source>
</evidence>
<evidence type="ECO:0000256" key="3">
    <source>
        <dbReference type="ARBA" id="ARBA00022475"/>
    </source>
</evidence>
<feature type="transmembrane region" description="Helical" evidence="7">
    <location>
        <begin position="1249"/>
        <end position="1268"/>
    </location>
</feature>
<comment type="similarity">
    <text evidence="2">Belongs to the resistance-nodulation-cell division (RND) (TC 2.A.6) family. MmpL subfamily.</text>
</comment>
<feature type="transmembrane region" description="Helical" evidence="7">
    <location>
        <begin position="1288"/>
        <end position="1314"/>
    </location>
</feature>
<dbReference type="SUPFAM" id="SSF82866">
    <property type="entry name" value="Multidrug efflux transporter AcrB transmembrane domain"/>
    <property type="match status" value="2"/>
</dbReference>
<dbReference type="InterPro" id="IPR050545">
    <property type="entry name" value="Mycobact_MmpL"/>
</dbReference>
<feature type="transmembrane region" description="Helical" evidence="7">
    <location>
        <begin position="853"/>
        <end position="875"/>
    </location>
</feature>
<evidence type="ECO:0000313" key="9">
    <source>
        <dbReference type="EMBL" id="MDV3103843.1"/>
    </source>
</evidence>
<keyword evidence="4 7" id="KW-0812">Transmembrane</keyword>
<protein>
    <submittedName>
        <fullName evidence="9">MMPL family transporter</fullName>
    </submittedName>
</protein>
<comment type="caution">
    <text evidence="9">The sequence shown here is derived from an EMBL/GenBank/DDBJ whole genome shotgun (WGS) entry which is preliminary data.</text>
</comment>
<feature type="domain" description="SSD" evidence="8">
    <location>
        <begin position="849"/>
        <end position="974"/>
    </location>
</feature>
<dbReference type="InterPro" id="IPR000731">
    <property type="entry name" value="SSD"/>
</dbReference>
<dbReference type="EMBL" id="JAVDZE010000002">
    <property type="protein sequence ID" value="MDV3103843.1"/>
    <property type="molecule type" value="Genomic_DNA"/>
</dbReference>
<dbReference type="Gene3D" id="1.20.1640.10">
    <property type="entry name" value="Multidrug efflux transporter AcrB transmembrane domain"/>
    <property type="match status" value="2"/>
</dbReference>
<dbReference type="PANTHER" id="PTHR33406">
    <property type="entry name" value="MEMBRANE PROTEIN MJ1562-RELATED"/>
    <property type="match status" value="1"/>
</dbReference>
<dbReference type="PROSITE" id="PS50156">
    <property type="entry name" value="SSD"/>
    <property type="match status" value="1"/>
</dbReference>
<feature type="transmembrane region" description="Helical" evidence="7">
    <location>
        <begin position="953"/>
        <end position="975"/>
    </location>
</feature>
<accession>A0AAE4NT40</accession>
<feature type="transmembrane region" description="Helical" evidence="7">
    <location>
        <begin position="824"/>
        <end position="846"/>
    </location>
</feature>
<dbReference type="RefSeq" id="WP_315341289.1">
    <property type="nucleotide sequence ID" value="NZ_JAVDZE010000002.1"/>
</dbReference>
<evidence type="ECO:0000256" key="1">
    <source>
        <dbReference type="ARBA" id="ARBA00004651"/>
    </source>
</evidence>
<evidence type="ECO:0000313" key="10">
    <source>
        <dbReference type="Proteomes" id="UP001245683"/>
    </source>
</evidence>
<gene>
    <name evidence="9" type="ORF">RBI02_04690</name>
</gene>
<feature type="transmembrane region" description="Helical" evidence="7">
    <location>
        <begin position="1326"/>
        <end position="1352"/>
    </location>
</feature>
<evidence type="ECO:0000256" key="6">
    <source>
        <dbReference type="ARBA" id="ARBA00023136"/>
    </source>
</evidence>
<dbReference type="PANTHER" id="PTHR33406:SF6">
    <property type="entry name" value="MEMBRANE PROTEIN YDGH-RELATED"/>
    <property type="match status" value="1"/>
</dbReference>
<keyword evidence="6 7" id="KW-0472">Membrane</keyword>
<feature type="transmembrane region" description="Helical" evidence="7">
    <location>
        <begin position="1193"/>
        <end position="1210"/>
    </location>
</feature>
<dbReference type="Pfam" id="PF03176">
    <property type="entry name" value="MMPL"/>
    <property type="match status" value="2"/>
</dbReference>
<dbReference type="Proteomes" id="UP001245683">
    <property type="component" value="Unassembled WGS sequence"/>
</dbReference>
<evidence type="ECO:0000256" key="5">
    <source>
        <dbReference type="ARBA" id="ARBA00022989"/>
    </source>
</evidence>
<organism evidence="9 10">
    <name type="scientific">Thermococcus waiotapuensis</name>
    <dbReference type="NCBI Taxonomy" id="90909"/>
    <lineage>
        <taxon>Archaea</taxon>
        <taxon>Methanobacteriati</taxon>
        <taxon>Methanobacteriota</taxon>
        <taxon>Thermococci</taxon>
        <taxon>Thermococcales</taxon>
        <taxon>Thermococcaceae</taxon>
        <taxon>Thermococcus</taxon>
    </lineage>
</organism>
<evidence type="ECO:0000259" key="8">
    <source>
        <dbReference type="PROSITE" id="PS50156"/>
    </source>
</evidence>
<evidence type="ECO:0000256" key="4">
    <source>
        <dbReference type="ARBA" id="ARBA00022692"/>
    </source>
</evidence>